<reference evidence="1 2" key="1">
    <citation type="journal article" date="2018" name="Nat. Genet.">
        <title>The Rosa genome provides new insights in the design of modern roses.</title>
        <authorList>
            <person name="Bendahmane M."/>
        </authorList>
    </citation>
    <scope>NUCLEOTIDE SEQUENCE [LARGE SCALE GENOMIC DNA]</scope>
    <source>
        <strain evidence="2">cv. Old Blush</strain>
    </source>
</reference>
<proteinExistence type="predicted"/>
<sequence length="66" mass="7194">MRWCSRCSSDHSGARQESFVSELGFEIGGAACAKVFQEGWEELIPSGVWVTLLESVHPDGGNKPKV</sequence>
<protein>
    <submittedName>
        <fullName evidence="1">Uncharacterized protein</fullName>
    </submittedName>
</protein>
<organism evidence="1 2">
    <name type="scientific">Rosa chinensis</name>
    <name type="common">China rose</name>
    <dbReference type="NCBI Taxonomy" id="74649"/>
    <lineage>
        <taxon>Eukaryota</taxon>
        <taxon>Viridiplantae</taxon>
        <taxon>Streptophyta</taxon>
        <taxon>Embryophyta</taxon>
        <taxon>Tracheophyta</taxon>
        <taxon>Spermatophyta</taxon>
        <taxon>Magnoliopsida</taxon>
        <taxon>eudicotyledons</taxon>
        <taxon>Gunneridae</taxon>
        <taxon>Pentapetalae</taxon>
        <taxon>rosids</taxon>
        <taxon>fabids</taxon>
        <taxon>Rosales</taxon>
        <taxon>Rosaceae</taxon>
        <taxon>Rosoideae</taxon>
        <taxon>Rosoideae incertae sedis</taxon>
        <taxon>Rosa</taxon>
    </lineage>
</organism>
<dbReference type="Gramene" id="PRQ26050">
    <property type="protein sequence ID" value="PRQ26050"/>
    <property type="gene ID" value="RchiOBHm_Chr6g0290361"/>
</dbReference>
<dbReference type="EMBL" id="PDCK01000044">
    <property type="protein sequence ID" value="PRQ26050.1"/>
    <property type="molecule type" value="Genomic_DNA"/>
</dbReference>
<comment type="caution">
    <text evidence="1">The sequence shown here is derived from an EMBL/GenBank/DDBJ whole genome shotgun (WGS) entry which is preliminary data.</text>
</comment>
<evidence type="ECO:0000313" key="2">
    <source>
        <dbReference type="Proteomes" id="UP000238479"/>
    </source>
</evidence>
<accession>A0A2P6PVU7</accession>
<dbReference type="Proteomes" id="UP000238479">
    <property type="component" value="Chromosome 6"/>
</dbReference>
<name>A0A2P6PVU7_ROSCH</name>
<dbReference type="AlphaFoldDB" id="A0A2P6PVU7"/>
<evidence type="ECO:0000313" key="1">
    <source>
        <dbReference type="EMBL" id="PRQ26050.1"/>
    </source>
</evidence>
<gene>
    <name evidence="1" type="ORF">RchiOBHm_Chr6g0290361</name>
</gene>
<keyword evidence="2" id="KW-1185">Reference proteome</keyword>